<feature type="transmembrane region" description="Helical" evidence="4">
    <location>
        <begin position="280"/>
        <end position="299"/>
    </location>
</feature>
<dbReference type="InterPro" id="IPR011701">
    <property type="entry name" value="MFS"/>
</dbReference>
<evidence type="ECO:0000313" key="6">
    <source>
        <dbReference type="EMBL" id="VVO33888.1"/>
    </source>
</evidence>
<dbReference type="PROSITE" id="PS50850">
    <property type="entry name" value="MFS"/>
    <property type="match status" value="1"/>
</dbReference>
<dbReference type="AlphaFoldDB" id="A0A5E7F3C0"/>
<dbReference type="Gene3D" id="1.20.1250.20">
    <property type="entry name" value="MFS general substrate transporter like domains"/>
    <property type="match status" value="1"/>
</dbReference>
<feature type="transmembrane region" description="Helical" evidence="4">
    <location>
        <begin position="305"/>
        <end position="328"/>
    </location>
</feature>
<evidence type="ECO:0000313" key="7">
    <source>
        <dbReference type="Proteomes" id="UP000379480"/>
    </source>
</evidence>
<feature type="transmembrane region" description="Helical" evidence="4">
    <location>
        <begin position="100"/>
        <end position="120"/>
    </location>
</feature>
<accession>A0A5E7F3C0</accession>
<dbReference type="Pfam" id="PF07690">
    <property type="entry name" value="MFS_1"/>
    <property type="match status" value="1"/>
</dbReference>
<feature type="transmembrane region" description="Helical" evidence="4">
    <location>
        <begin position="76"/>
        <end position="94"/>
    </location>
</feature>
<evidence type="ECO:0000259" key="5">
    <source>
        <dbReference type="PROSITE" id="PS50850"/>
    </source>
</evidence>
<feature type="transmembrane region" description="Helical" evidence="4">
    <location>
        <begin position="43"/>
        <end position="64"/>
    </location>
</feature>
<dbReference type="Proteomes" id="UP000379480">
    <property type="component" value="Unassembled WGS sequence"/>
</dbReference>
<evidence type="ECO:0000256" key="2">
    <source>
        <dbReference type="ARBA" id="ARBA00022989"/>
    </source>
</evidence>
<feature type="transmembrane region" description="Helical" evidence="4">
    <location>
        <begin position="340"/>
        <end position="363"/>
    </location>
</feature>
<feature type="domain" description="Major facilitator superfamily (MFS) profile" evidence="5">
    <location>
        <begin position="11"/>
        <end position="393"/>
    </location>
</feature>
<dbReference type="RefSeq" id="WP_150806494.1">
    <property type="nucleotide sequence ID" value="NZ_CABVHY010000032.1"/>
</dbReference>
<organism evidence="6 7">
    <name type="scientific">Pseudomonas fluorescens</name>
    <dbReference type="NCBI Taxonomy" id="294"/>
    <lineage>
        <taxon>Bacteria</taxon>
        <taxon>Pseudomonadati</taxon>
        <taxon>Pseudomonadota</taxon>
        <taxon>Gammaproteobacteria</taxon>
        <taxon>Pseudomonadales</taxon>
        <taxon>Pseudomonadaceae</taxon>
        <taxon>Pseudomonas</taxon>
    </lineage>
</organism>
<keyword evidence="2 4" id="KW-1133">Transmembrane helix</keyword>
<dbReference type="PANTHER" id="PTHR23546:SF1">
    <property type="entry name" value="MEMBRANE PROTEIN"/>
    <property type="match status" value="1"/>
</dbReference>
<evidence type="ECO:0000256" key="1">
    <source>
        <dbReference type="ARBA" id="ARBA00022692"/>
    </source>
</evidence>
<feature type="transmembrane region" description="Helical" evidence="4">
    <location>
        <begin position="165"/>
        <end position="184"/>
    </location>
</feature>
<dbReference type="InterPro" id="IPR020846">
    <property type="entry name" value="MFS_dom"/>
</dbReference>
<gene>
    <name evidence="6" type="primary">mdtH</name>
    <name evidence="6" type="ORF">PS723_05218</name>
</gene>
<dbReference type="OrthoDB" id="3237211at2"/>
<feature type="transmembrane region" description="Helical" evidence="4">
    <location>
        <begin position="369"/>
        <end position="387"/>
    </location>
</feature>
<evidence type="ECO:0000256" key="3">
    <source>
        <dbReference type="ARBA" id="ARBA00023136"/>
    </source>
</evidence>
<evidence type="ECO:0000256" key="4">
    <source>
        <dbReference type="SAM" id="Phobius"/>
    </source>
</evidence>
<feature type="transmembrane region" description="Helical" evidence="4">
    <location>
        <begin position="247"/>
        <end position="268"/>
    </location>
</feature>
<protein>
    <submittedName>
        <fullName evidence="6">Multidrug resistance protein MdtH</fullName>
    </submittedName>
</protein>
<reference evidence="6 7" key="1">
    <citation type="submission" date="2019-09" db="EMBL/GenBank/DDBJ databases">
        <authorList>
            <person name="Chandra G."/>
            <person name="Truman W A."/>
        </authorList>
    </citation>
    <scope>NUCLEOTIDE SEQUENCE [LARGE SCALE GENOMIC DNA]</scope>
    <source>
        <strain evidence="6">PS723</strain>
    </source>
</reference>
<dbReference type="PANTHER" id="PTHR23546">
    <property type="entry name" value="TRANSPORT PROTEIN"/>
    <property type="match status" value="1"/>
</dbReference>
<dbReference type="GO" id="GO:0022857">
    <property type="term" value="F:transmembrane transporter activity"/>
    <property type="evidence" value="ECO:0007669"/>
    <property type="project" value="InterPro"/>
</dbReference>
<name>A0A5E7F3C0_PSEFL</name>
<keyword evidence="1 4" id="KW-0812">Transmembrane</keyword>
<keyword evidence="3 4" id="KW-0472">Membrane</keyword>
<dbReference type="InterPro" id="IPR036259">
    <property type="entry name" value="MFS_trans_sf"/>
</dbReference>
<feature type="transmembrane region" description="Helical" evidence="4">
    <location>
        <begin position="141"/>
        <end position="159"/>
    </location>
</feature>
<feature type="transmembrane region" description="Helical" evidence="4">
    <location>
        <begin position="214"/>
        <end position="235"/>
    </location>
</feature>
<dbReference type="SUPFAM" id="SSF103473">
    <property type="entry name" value="MFS general substrate transporter"/>
    <property type="match status" value="1"/>
</dbReference>
<proteinExistence type="predicted"/>
<dbReference type="EMBL" id="CABVHY010000032">
    <property type="protein sequence ID" value="VVO33888.1"/>
    <property type="molecule type" value="Genomic_DNA"/>
</dbReference>
<sequence>MLTTLKNYPTTVNLLLSASLILTLARAITLPYLVIYLSGSFSLSVADIGVVIGSTLIIGSLLSLYGGFLVDKMSSYRLISSFCGVFTLGFLGTFLARDLWLFYLCLVLINLAYAVIDIAVKSGFGSLLPASDRSEVFSIKYTLTNVGYAVGPFLGAGMAKLDINLPFLLSAGLGAGFFFIYFVWGDRDLTAVDATQKPAPFLALGKLLLQDYRLVCFTLGGLLSAVVFGQFTAYLSQYLVVTTTPEATYQIISTVVATNALMVISLQYSIGRKISHRHLNLWLAAGLSMFMMGLAGFALSTSVVLWVISMAIFTVGEIIVFPAEYMFIDKIAPDHLRGMYYGAQNLSNLGAALGPVLCGVVLATQPAHYIFYMLALFIVAGGSFYFLGASCLSKTTGNEAD</sequence>